<feature type="signal peptide" evidence="2">
    <location>
        <begin position="1"/>
        <end position="19"/>
    </location>
</feature>
<name>A0A4U5MMJ3_STECR</name>
<keyword evidence="1" id="KW-0472">Membrane</keyword>
<evidence type="ECO:0000256" key="1">
    <source>
        <dbReference type="SAM" id="Phobius"/>
    </source>
</evidence>
<reference evidence="3 4" key="2">
    <citation type="journal article" date="2019" name="G3 (Bethesda)">
        <title>Hybrid Assembly of the Genome of the Entomopathogenic Nematode Steinernema carpocapsae Identifies the X-Chromosome.</title>
        <authorList>
            <person name="Serra L."/>
            <person name="Macchietto M."/>
            <person name="Macias-Munoz A."/>
            <person name="McGill C.J."/>
            <person name="Rodriguez I.M."/>
            <person name="Rodriguez B."/>
            <person name="Murad R."/>
            <person name="Mortazavi A."/>
        </authorList>
    </citation>
    <scope>NUCLEOTIDE SEQUENCE [LARGE SCALE GENOMIC DNA]</scope>
    <source>
        <strain evidence="3 4">ALL</strain>
    </source>
</reference>
<evidence type="ECO:0000313" key="3">
    <source>
        <dbReference type="EMBL" id="TKR70708.1"/>
    </source>
</evidence>
<gene>
    <name evidence="3" type="ORF">L596_022697</name>
</gene>
<organism evidence="3 4">
    <name type="scientific">Steinernema carpocapsae</name>
    <name type="common">Entomopathogenic nematode</name>
    <dbReference type="NCBI Taxonomy" id="34508"/>
    <lineage>
        <taxon>Eukaryota</taxon>
        <taxon>Metazoa</taxon>
        <taxon>Ecdysozoa</taxon>
        <taxon>Nematoda</taxon>
        <taxon>Chromadorea</taxon>
        <taxon>Rhabditida</taxon>
        <taxon>Tylenchina</taxon>
        <taxon>Panagrolaimomorpha</taxon>
        <taxon>Strongyloidoidea</taxon>
        <taxon>Steinernematidae</taxon>
        <taxon>Steinernema</taxon>
    </lineage>
</organism>
<dbReference type="OrthoDB" id="10630209at2759"/>
<accession>A0A4U5MMJ3</accession>
<dbReference type="AlphaFoldDB" id="A0A4U5MMJ3"/>
<proteinExistence type="predicted"/>
<evidence type="ECO:0000313" key="4">
    <source>
        <dbReference type="Proteomes" id="UP000298663"/>
    </source>
</evidence>
<protein>
    <submittedName>
        <fullName evidence="3">Uncharacterized protein</fullName>
    </submittedName>
</protein>
<comment type="caution">
    <text evidence="3">The sequence shown here is derived from an EMBL/GenBank/DDBJ whole genome shotgun (WGS) entry which is preliminary data.</text>
</comment>
<keyword evidence="2" id="KW-0732">Signal</keyword>
<dbReference type="EMBL" id="AZBU02000007">
    <property type="protein sequence ID" value="TKR70708.1"/>
    <property type="molecule type" value="Genomic_DNA"/>
</dbReference>
<keyword evidence="4" id="KW-1185">Reference proteome</keyword>
<feature type="transmembrane region" description="Helical" evidence="1">
    <location>
        <begin position="426"/>
        <end position="448"/>
    </location>
</feature>
<evidence type="ECO:0000256" key="2">
    <source>
        <dbReference type="SAM" id="SignalP"/>
    </source>
</evidence>
<keyword evidence="1" id="KW-1133">Transmembrane helix</keyword>
<reference evidence="3 4" key="1">
    <citation type="journal article" date="2015" name="Genome Biol.">
        <title>Comparative genomics of Steinernema reveals deeply conserved gene regulatory networks.</title>
        <authorList>
            <person name="Dillman A.R."/>
            <person name="Macchietto M."/>
            <person name="Porter C.F."/>
            <person name="Rogers A."/>
            <person name="Williams B."/>
            <person name="Antoshechkin I."/>
            <person name="Lee M.M."/>
            <person name="Goodwin Z."/>
            <person name="Lu X."/>
            <person name="Lewis E.E."/>
            <person name="Goodrich-Blair H."/>
            <person name="Stock S.P."/>
            <person name="Adams B.J."/>
            <person name="Sternberg P.W."/>
            <person name="Mortazavi A."/>
        </authorList>
    </citation>
    <scope>NUCLEOTIDE SEQUENCE [LARGE SCALE GENOMIC DNA]</scope>
    <source>
        <strain evidence="3 4">ALL</strain>
    </source>
</reference>
<keyword evidence="1" id="KW-0812">Transmembrane</keyword>
<dbReference type="Proteomes" id="UP000298663">
    <property type="component" value="Unassembled WGS sequence"/>
</dbReference>
<feature type="chain" id="PRO_5020731719" evidence="2">
    <location>
        <begin position="20"/>
        <end position="489"/>
    </location>
</feature>
<sequence length="489" mass="55691">MTSIGAVLFLLCFVENSLGLDAATTSPDSFTRPKFVACSNETSVSTKGVFMAATSLNEDSGESDWYRFPTEAENCSFEAVSSVCRSHFPTTAYASALNETVEVPIREFVQNASQGFWARNKTSTMNKYECKEYQPVTIFRPVSSNWSERLHVGSDIDSKCLSIEEWIEIATKECGAKPLAQKYGGQCGKTFIYVEMVFLCDQPKKKLTPTNTSKEHEENTEYHHKRLFETIQLYAKTVQNAKKAKDNNLIYEEAALQRDLIILQYKTLMDVGTHSNVPLTSAPLTSATETFFKNHKYHRSEDVLSVIRTSMYHSMPHRSMILAQLAFKLLNNETFEDEANHTAKFDVGGNQYKFFKILVITYPELEDQIHEMYVDYMKKHTPGIAPEHLNFMGEPGAHKKIVEMYREIFNPGLINRKYLEKPWRSYVLSICAGVVVVGAILGVAVMGYRTRQDRIGIMEARFKRFANEDENLVEVYVEQAEEAQEIINN</sequence>